<feature type="binding site" evidence="6">
    <location>
        <position position="201"/>
    </location>
    <ligand>
        <name>Zn(2+)</name>
        <dbReference type="ChEBI" id="CHEBI:29105"/>
        <note>catalytic</note>
    </ligand>
</feature>
<comment type="caution">
    <text evidence="6">Lacks conserved residue(s) required for the propagation of feature annotation.</text>
</comment>
<evidence type="ECO:0000256" key="1">
    <source>
        <dbReference type="ARBA" id="ARBA00022670"/>
    </source>
</evidence>
<dbReference type="EMBL" id="VXIV02002964">
    <property type="protein sequence ID" value="KAF6021779.1"/>
    <property type="molecule type" value="Genomic_DNA"/>
</dbReference>
<evidence type="ECO:0000256" key="6">
    <source>
        <dbReference type="PROSITE-ProRule" id="PRU01211"/>
    </source>
</evidence>
<dbReference type="EC" id="3.4.24.-" evidence="7"/>
<keyword evidence="3 6" id="KW-0378">Hydrolase</keyword>
<comment type="caution">
    <text evidence="9">The sequence shown here is derived from an EMBL/GenBank/DDBJ whole genome shotgun (WGS) entry which is preliminary data.</text>
</comment>
<dbReference type="AlphaFoldDB" id="A0A7J7J6B6"/>
<keyword evidence="4 6" id="KW-0862">Zinc</keyword>
<dbReference type="SMART" id="SM00235">
    <property type="entry name" value="ZnMc"/>
    <property type="match status" value="1"/>
</dbReference>
<keyword evidence="10" id="KW-1185">Reference proteome</keyword>
<feature type="binding site" evidence="6">
    <location>
        <position position="205"/>
    </location>
    <ligand>
        <name>Zn(2+)</name>
        <dbReference type="ChEBI" id="CHEBI:29105"/>
        <note>catalytic</note>
    </ligand>
</feature>
<evidence type="ECO:0000313" key="9">
    <source>
        <dbReference type="EMBL" id="KAF6021779.1"/>
    </source>
</evidence>
<keyword evidence="1 6" id="KW-0645">Protease</keyword>
<dbReference type="Pfam" id="PF01400">
    <property type="entry name" value="Astacin"/>
    <property type="match status" value="1"/>
</dbReference>
<dbReference type="GO" id="GO:0008270">
    <property type="term" value="F:zinc ion binding"/>
    <property type="evidence" value="ECO:0007669"/>
    <property type="project" value="UniProtKB-UniRule"/>
</dbReference>
<proteinExistence type="predicted"/>
<dbReference type="InterPro" id="IPR024079">
    <property type="entry name" value="MetalloPept_cat_dom_sf"/>
</dbReference>
<dbReference type="PROSITE" id="PS51864">
    <property type="entry name" value="ASTACIN"/>
    <property type="match status" value="1"/>
</dbReference>
<keyword evidence="5 6" id="KW-0482">Metalloprotease</keyword>
<dbReference type="PRINTS" id="PR00480">
    <property type="entry name" value="ASTACIN"/>
</dbReference>
<accession>A0A7J7J6B6</accession>
<organism evidence="9 10">
    <name type="scientific">Bugula neritina</name>
    <name type="common">Brown bryozoan</name>
    <name type="synonym">Sertularia neritina</name>
    <dbReference type="NCBI Taxonomy" id="10212"/>
    <lineage>
        <taxon>Eukaryota</taxon>
        <taxon>Metazoa</taxon>
        <taxon>Spiralia</taxon>
        <taxon>Lophotrochozoa</taxon>
        <taxon>Bryozoa</taxon>
        <taxon>Gymnolaemata</taxon>
        <taxon>Cheilostomatida</taxon>
        <taxon>Flustrina</taxon>
        <taxon>Buguloidea</taxon>
        <taxon>Bugulidae</taxon>
        <taxon>Bugula</taxon>
    </lineage>
</organism>
<evidence type="ECO:0000256" key="2">
    <source>
        <dbReference type="ARBA" id="ARBA00022723"/>
    </source>
</evidence>
<evidence type="ECO:0000256" key="5">
    <source>
        <dbReference type="ARBA" id="ARBA00023049"/>
    </source>
</evidence>
<evidence type="ECO:0000256" key="4">
    <source>
        <dbReference type="ARBA" id="ARBA00022833"/>
    </source>
</evidence>
<protein>
    <recommendedName>
        <fullName evidence="7">Metalloendopeptidase</fullName>
        <ecNumber evidence="7">3.4.24.-</ecNumber>
    </recommendedName>
</protein>
<dbReference type="PANTHER" id="PTHR10127:SF780">
    <property type="entry name" value="METALLOENDOPEPTIDASE"/>
    <property type="match status" value="1"/>
</dbReference>
<dbReference type="OrthoDB" id="291007at2759"/>
<dbReference type="PANTHER" id="PTHR10127">
    <property type="entry name" value="DISCOIDIN, CUB, EGF, LAMININ , AND ZINC METALLOPROTEASE DOMAIN CONTAINING"/>
    <property type="match status" value="1"/>
</dbReference>
<dbReference type="InterPro" id="IPR034035">
    <property type="entry name" value="Astacin-like_dom"/>
</dbReference>
<evidence type="ECO:0000256" key="3">
    <source>
        <dbReference type="ARBA" id="ARBA00022801"/>
    </source>
</evidence>
<feature type="binding site" evidence="6">
    <location>
        <position position="211"/>
    </location>
    <ligand>
        <name>Zn(2+)</name>
        <dbReference type="ChEBI" id="CHEBI:29105"/>
        <note>catalytic</note>
    </ligand>
</feature>
<feature type="domain" description="Peptidase M12A" evidence="8">
    <location>
        <begin position="110"/>
        <end position="305"/>
    </location>
</feature>
<dbReference type="GO" id="GO:0004222">
    <property type="term" value="F:metalloendopeptidase activity"/>
    <property type="evidence" value="ECO:0007669"/>
    <property type="project" value="UniProtKB-UniRule"/>
</dbReference>
<reference evidence="9" key="1">
    <citation type="submission" date="2020-06" db="EMBL/GenBank/DDBJ databases">
        <title>Draft genome of Bugula neritina, a colonial animal packing powerful symbionts and potential medicines.</title>
        <authorList>
            <person name="Rayko M."/>
        </authorList>
    </citation>
    <scope>NUCLEOTIDE SEQUENCE [LARGE SCALE GENOMIC DNA]</scope>
    <source>
        <strain evidence="9">Kwan_BN1</strain>
    </source>
</reference>
<evidence type="ECO:0000256" key="7">
    <source>
        <dbReference type="RuleBase" id="RU361183"/>
    </source>
</evidence>
<dbReference type="Gene3D" id="3.40.390.10">
    <property type="entry name" value="Collagenase (Catalytic Domain)"/>
    <property type="match status" value="1"/>
</dbReference>
<evidence type="ECO:0000313" key="10">
    <source>
        <dbReference type="Proteomes" id="UP000593567"/>
    </source>
</evidence>
<feature type="active site" evidence="6">
    <location>
        <position position="202"/>
    </location>
</feature>
<sequence>MLIHFQVVGVASSTYEDLKPIDQILEDAANAAKDRLDDVVRVTPDRSAVITELDIAYRTPCEYTNDGSDIIRPVNRPGQIPLNGKCDAEIVPLVSKGRSGATQRRRGKRNVKKGTNIYWDQKFIPYTITNAHTSEELRVFDEVKAAYEKHTCIRLIQRTNQKDYVKIQRGGGCWSFIGRLGDSQDMSLGSGCLYAKKTAIHEFMHALGFWHEQSRPDRDNYINIHLENVNSGLHHNFEPQKADSVDLFGTVYDYRSVMHYSRTAFSNNRRDTITTKNPKFLDIIGRGPTFSFLDLYILHKLYKCDSECNTADRCPAGSYRGKDCQCYCSNDDKDNNNPTVICNSGPVTTPRPITTQRPITTTTVRPIECTRLNQNCNCQTQGSRACLRIPNSICNTQTGACECMDTYTGSSGRCEKEVGGDIYQTAGDKVPPFTNHRFPINWMPDRGAEPDMLFDIPKNGYRLRASGIGSRQYAGMVSPELSLRSGGNFWCLSLNYNLNNGALYIETSSDRRSWEIYKVYYSEGDSPVWFPISLKFETRNTLTQIRIGARAYPWNHGGVWNVNVDPVKVYAC</sequence>
<dbReference type="SUPFAM" id="SSF55486">
    <property type="entry name" value="Metalloproteases ('zincins'), catalytic domain"/>
    <property type="match status" value="1"/>
</dbReference>
<dbReference type="GO" id="GO:0006508">
    <property type="term" value="P:proteolysis"/>
    <property type="evidence" value="ECO:0007669"/>
    <property type="project" value="UniProtKB-KW"/>
</dbReference>
<name>A0A7J7J6B6_BUGNE</name>
<dbReference type="InterPro" id="IPR001506">
    <property type="entry name" value="Peptidase_M12A"/>
</dbReference>
<comment type="cofactor">
    <cofactor evidence="6 7">
        <name>Zn(2+)</name>
        <dbReference type="ChEBI" id="CHEBI:29105"/>
    </cofactor>
    <text evidence="6 7">Binds 1 zinc ion per subunit.</text>
</comment>
<evidence type="ECO:0000259" key="8">
    <source>
        <dbReference type="PROSITE" id="PS51864"/>
    </source>
</evidence>
<gene>
    <name evidence="9" type="ORF">EB796_019918</name>
</gene>
<dbReference type="Proteomes" id="UP000593567">
    <property type="component" value="Unassembled WGS sequence"/>
</dbReference>
<keyword evidence="2 6" id="KW-0479">Metal-binding</keyword>
<dbReference type="InterPro" id="IPR006026">
    <property type="entry name" value="Peptidase_Metallo"/>
</dbReference>
<dbReference type="CDD" id="cd04280">
    <property type="entry name" value="ZnMc_astacin_like"/>
    <property type="match status" value="1"/>
</dbReference>